<evidence type="ECO:0000259" key="5">
    <source>
        <dbReference type="Pfam" id="PF10497"/>
    </source>
</evidence>
<dbReference type="OrthoDB" id="298344at2759"/>
<evidence type="ECO:0000256" key="4">
    <source>
        <dbReference type="ARBA" id="ARBA00023242"/>
    </source>
</evidence>
<evidence type="ECO:0000313" key="7">
    <source>
        <dbReference type="Proteomes" id="UP000886523"/>
    </source>
</evidence>
<proteinExistence type="predicted"/>
<keyword evidence="3" id="KW-0804">Transcription</keyword>
<dbReference type="Pfam" id="PF10497">
    <property type="entry name" value="zf-4CXXC_R1"/>
    <property type="match status" value="1"/>
</dbReference>
<dbReference type="InterPro" id="IPR018866">
    <property type="entry name" value="Znf-4CXXC_R1"/>
</dbReference>
<dbReference type="EMBL" id="MU129093">
    <property type="protein sequence ID" value="KAF9506964.1"/>
    <property type="molecule type" value="Genomic_DNA"/>
</dbReference>
<comment type="caution">
    <text evidence="6">The sequence shown here is derived from an EMBL/GenBank/DDBJ whole genome shotgun (WGS) entry which is preliminary data.</text>
</comment>
<evidence type="ECO:0000313" key="6">
    <source>
        <dbReference type="EMBL" id="KAF9506964.1"/>
    </source>
</evidence>
<evidence type="ECO:0000256" key="1">
    <source>
        <dbReference type="ARBA" id="ARBA00004123"/>
    </source>
</evidence>
<accession>A0A9P6DQ42</accession>
<organism evidence="6 7">
    <name type="scientific">Hydnum rufescens UP504</name>
    <dbReference type="NCBI Taxonomy" id="1448309"/>
    <lineage>
        <taxon>Eukaryota</taxon>
        <taxon>Fungi</taxon>
        <taxon>Dikarya</taxon>
        <taxon>Basidiomycota</taxon>
        <taxon>Agaricomycotina</taxon>
        <taxon>Agaricomycetes</taxon>
        <taxon>Cantharellales</taxon>
        <taxon>Hydnaceae</taxon>
        <taxon>Hydnum</taxon>
    </lineage>
</organism>
<keyword evidence="7" id="KW-1185">Reference proteome</keyword>
<comment type="subcellular location">
    <subcellularLocation>
        <location evidence="1">Nucleus</location>
    </subcellularLocation>
</comment>
<dbReference type="AlphaFoldDB" id="A0A9P6DQ42"/>
<keyword evidence="2" id="KW-0805">Transcription regulation</keyword>
<dbReference type="Proteomes" id="UP000886523">
    <property type="component" value="Unassembled WGS sequence"/>
</dbReference>
<dbReference type="GO" id="GO:0005634">
    <property type="term" value="C:nucleus"/>
    <property type="evidence" value="ECO:0007669"/>
    <property type="project" value="UniProtKB-SubCell"/>
</dbReference>
<name>A0A9P6DQ42_9AGAM</name>
<evidence type="ECO:0000256" key="3">
    <source>
        <dbReference type="ARBA" id="ARBA00023163"/>
    </source>
</evidence>
<feature type="domain" description="Zinc-finger" evidence="5">
    <location>
        <begin position="83"/>
        <end position="146"/>
    </location>
</feature>
<protein>
    <recommendedName>
        <fullName evidence="5">Zinc-finger domain-containing protein</fullName>
    </recommendedName>
</protein>
<gene>
    <name evidence="6" type="ORF">BS47DRAFT_358997</name>
</gene>
<sequence>MCYCPHVPKNRPSSFSAVPIHPIHTRSFRAAWKRTRVKRLKPGLAALSELEHDSEDQLSILHVKSASSSRKRGPPSGPGRIWCHQCHRSVNTEEAQRCSTCDVGYCERCLFNRYRARLETKLTWLCPRCAGYCDCGACLRKRGLEVKTKRLKIKLSISRPRSPPLDDPPEVIPEALNVKCDSRSESLVSLKTDSSDAKLSGTSNIPGLSGPFSSEIVCKDALAKPETAQYYLDSCFLIDRNPTDSPDNNCSSSDPTLYSMSPYASPDIQTPSRSPIIVPDAPYYSHEYSQFFSCNSSPPPFSASHDSIFHSRSNLSRIPSLINDGDARPSSPIPHPSYKWGDFDVHGDDVNFSLEEVWPSLTLCSHISPASCTCSSPTASRLDDAETFARFINIDLLEETPSSSSLLGVPVEDQ</sequence>
<reference evidence="6" key="1">
    <citation type="journal article" date="2020" name="Nat. Commun.">
        <title>Large-scale genome sequencing of mycorrhizal fungi provides insights into the early evolution of symbiotic traits.</title>
        <authorList>
            <person name="Miyauchi S."/>
            <person name="Kiss E."/>
            <person name="Kuo A."/>
            <person name="Drula E."/>
            <person name="Kohler A."/>
            <person name="Sanchez-Garcia M."/>
            <person name="Morin E."/>
            <person name="Andreopoulos B."/>
            <person name="Barry K.W."/>
            <person name="Bonito G."/>
            <person name="Buee M."/>
            <person name="Carver A."/>
            <person name="Chen C."/>
            <person name="Cichocki N."/>
            <person name="Clum A."/>
            <person name="Culley D."/>
            <person name="Crous P.W."/>
            <person name="Fauchery L."/>
            <person name="Girlanda M."/>
            <person name="Hayes R.D."/>
            <person name="Keri Z."/>
            <person name="LaButti K."/>
            <person name="Lipzen A."/>
            <person name="Lombard V."/>
            <person name="Magnuson J."/>
            <person name="Maillard F."/>
            <person name="Murat C."/>
            <person name="Nolan M."/>
            <person name="Ohm R.A."/>
            <person name="Pangilinan J."/>
            <person name="Pereira M.F."/>
            <person name="Perotto S."/>
            <person name="Peter M."/>
            <person name="Pfister S."/>
            <person name="Riley R."/>
            <person name="Sitrit Y."/>
            <person name="Stielow J.B."/>
            <person name="Szollosi G."/>
            <person name="Zifcakova L."/>
            <person name="Stursova M."/>
            <person name="Spatafora J.W."/>
            <person name="Tedersoo L."/>
            <person name="Vaario L.M."/>
            <person name="Yamada A."/>
            <person name="Yan M."/>
            <person name="Wang P."/>
            <person name="Xu J."/>
            <person name="Bruns T."/>
            <person name="Baldrian P."/>
            <person name="Vilgalys R."/>
            <person name="Dunand C."/>
            <person name="Henrissat B."/>
            <person name="Grigoriev I.V."/>
            <person name="Hibbett D."/>
            <person name="Nagy L.G."/>
            <person name="Martin F.M."/>
        </authorList>
    </citation>
    <scope>NUCLEOTIDE SEQUENCE</scope>
    <source>
        <strain evidence="6">UP504</strain>
    </source>
</reference>
<keyword evidence="4" id="KW-0539">Nucleus</keyword>
<evidence type="ECO:0000256" key="2">
    <source>
        <dbReference type="ARBA" id="ARBA00023015"/>
    </source>
</evidence>